<accession>A0A0C2CV64</accession>
<sequence>MFMAVTVVPSGETMLKNLLKVSDDELAFSGDGEKEAKPQWMAQLAELAQQWLKLLPKDIKKMKRTVDNIKDPLFRFFEREINLGAQLLRDIRHDLEEILAVCRAERKQSNETRALASALQKGVVPTNWQRYTVPRDVTVMDWVIDFNERVKQLIRIAASDNLKREEVWLGGTFSPEAYVTATRQQVAQANTWSLEQLHLHVTIGRTDRLDVVRLTGMELRGAETSGGNALRLSDEVKTACDCVEFSWKQESPDGVRLPLYLYGDRRQLVTSLAFAVSPATAFYERGVALVANSALS</sequence>
<evidence type="ECO:0000259" key="1">
    <source>
        <dbReference type="Pfam" id="PF18199"/>
    </source>
</evidence>
<dbReference type="PANTHER" id="PTHR45703">
    <property type="entry name" value="DYNEIN HEAVY CHAIN"/>
    <property type="match status" value="1"/>
</dbReference>
<dbReference type="GO" id="GO:0030286">
    <property type="term" value="C:dynein complex"/>
    <property type="evidence" value="ECO:0007669"/>
    <property type="project" value="InterPro"/>
</dbReference>
<name>A0A0C2CV64_9BILA</name>
<keyword evidence="3" id="KW-1185">Reference proteome</keyword>
<evidence type="ECO:0000313" key="2">
    <source>
        <dbReference type="EMBL" id="KIH53732.1"/>
    </source>
</evidence>
<dbReference type="Pfam" id="PF18199">
    <property type="entry name" value="Dynein_C"/>
    <property type="match status" value="1"/>
</dbReference>
<gene>
    <name evidence="2" type="ORF">ANCDUO_16129</name>
</gene>
<dbReference type="GO" id="GO:0051959">
    <property type="term" value="F:dynein light intermediate chain binding"/>
    <property type="evidence" value="ECO:0007669"/>
    <property type="project" value="InterPro"/>
</dbReference>
<dbReference type="GO" id="GO:0045505">
    <property type="term" value="F:dynein intermediate chain binding"/>
    <property type="evidence" value="ECO:0007669"/>
    <property type="project" value="InterPro"/>
</dbReference>
<dbReference type="EMBL" id="KN740507">
    <property type="protein sequence ID" value="KIH53732.1"/>
    <property type="molecule type" value="Genomic_DNA"/>
</dbReference>
<reference evidence="2 3" key="1">
    <citation type="submission" date="2013-12" db="EMBL/GenBank/DDBJ databases">
        <title>Draft genome of the parsitic nematode Ancylostoma duodenale.</title>
        <authorList>
            <person name="Mitreva M."/>
        </authorList>
    </citation>
    <scope>NUCLEOTIDE SEQUENCE [LARGE SCALE GENOMIC DNA]</scope>
    <source>
        <strain evidence="2 3">Zhejiang</strain>
    </source>
</reference>
<dbReference type="PANTHER" id="PTHR45703:SF36">
    <property type="entry name" value="DYNEIN HEAVY CHAIN, CYTOPLASMIC"/>
    <property type="match status" value="1"/>
</dbReference>
<evidence type="ECO:0000313" key="3">
    <source>
        <dbReference type="Proteomes" id="UP000054047"/>
    </source>
</evidence>
<organism evidence="2 3">
    <name type="scientific">Ancylostoma duodenale</name>
    <dbReference type="NCBI Taxonomy" id="51022"/>
    <lineage>
        <taxon>Eukaryota</taxon>
        <taxon>Metazoa</taxon>
        <taxon>Ecdysozoa</taxon>
        <taxon>Nematoda</taxon>
        <taxon>Chromadorea</taxon>
        <taxon>Rhabditida</taxon>
        <taxon>Rhabditina</taxon>
        <taxon>Rhabditomorpha</taxon>
        <taxon>Strongyloidea</taxon>
        <taxon>Ancylostomatidae</taxon>
        <taxon>Ancylostomatinae</taxon>
        <taxon>Ancylostoma</taxon>
    </lineage>
</organism>
<dbReference type="Proteomes" id="UP000054047">
    <property type="component" value="Unassembled WGS sequence"/>
</dbReference>
<dbReference type="InterPro" id="IPR043160">
    <property type="entry name" value="Dynein_C_barrel"/>
</dbReference>
<dbReference type="InterPro" id="IPR041228">
    <property type="entry name" value="Dynein_C"/>
</dbReference>
<dbReference type="FunFam" id="1.20.1270.280:FF:000004">
    <property type="entry name" value="Cytoplasmic dynein heavy chain 2"/>
    <property type="match status" value="1"/>
</dbReference>
<dbReference type="GO" id="GO:0007018">
    <property type="term" value="P:microtubule-based movement"/>
    <property type="evidence" value="ECO:0007669"/>
    <property type="project" value="InterPro"/>
</dbReference>
<dbReference type="InterPro" id="IPR026983">
    <property type="entry name" value="DHC"/>
</dbReference>
<feature type="domain" description="Dynein heavy chain C-terminal" evidence="1">
    <location>
        <begin position="11"/>
        <end position="290"/>
    </location>
</feature>
<dbReference type="Gene3D" id="3.10.490.20">
    <property type="match status" value="1"/>
</dbReference>
<dbReference type="OrthoDB" id="14187at2759"/>
<dbReference type="FunFam" id="3.10.490.20:FF:000004">
    <property type="entry name" value="Cytoplasmic dynein heavy chain 2"/>
    <property type="match status" value="1"/>
</dbReference>
<proteinExistence type="predicted"/>
<protein>
    <submittedName>
        <fullName evidence="2">Dynein heavy chain</fullName>
    </submittedName>
</protein>
<dbReference type="AlphaFoldDB" id="A0A0C2CV64"/>
<dbReference type="Gene3D" id="1.20.1270.280">
    <property type="match status" value="1"/>
</dbReference>